<keyword evidence="5 9" id="KW-0697">Rotamase</keyword>
<dbReference type="Proteomes" id="UP001204142">
    <property type="component" value="Unassembled WGS sequence"/>
</dbReference>
<evidence type="ECO:0000256" key="1">
    <source>
        <dbReference type="ARBA" id="ARBA00000971"/>
    </source>
</evidence>
<keyword evidence="4" id="KW-0963">Cytoplasm</keyword>
<keyword evidence="6" id="KW-0143">Chaperone</keyword>
<reference evidence="12 13" key="1">
    <citation type="submission" date="2022-07" db="EMBL/GenBank/DDBJ databases">
        <authorList>
            <person name="Xamxidin M."/>
            <person name="Wu M."/>
        </authorList>
    </citation>
    <scope>NUCLEOTIDE SEQUENCE [LARGE SCALE GENOMIC DNA]</scope>
    <source>
        <strain evidence="12 13">NBRC 111650</strain>
    </source>
</reference>
<dbReference type="EMBL" id="JANIGO010000004">
    <property type="protein sequence ID" value="MCQ8897196.1"/>
    <property type="molecule type" value="Genomic_DNA"/>
</dbReference>
<evidence type="ECO:0000313" key="13">
    <source>
        <dbReference type="Proteomes" id="UP001204142"/>
    </source>
</evidence>
<comment type="similarity">
    <text evidence="3 10">Belongs to the FKBP-type PPIase family.</text>
</comment>
<evidence type="ECO:0000256" key="6">
    <source>
        <dbReference type="ARBA" id="ARBA00023186"/>
    </source>
</evidence>
<organism evidence="12 13">
    <name type="scientific">Limnobacter humi</name>
    <dbReference type="NCBI Taxonomy" id="1778671"/>
    <lineage>
        <taxon>Bacteria</taxon>
        <taxon>Pseudomonadati</taxon>
        <taxon>Pseudomonadota</taxon>
        <taxon>Betaproteobacteria</taxon>
        <taxon>Burkholderiales</taxon>
        <taxon>Burkholderiaceae</taxon>
        <taxon>Limnobacter</taxon>
    </lineage>
</organism>
<name>A0ABT1WI43_9BURK</name>
<dbReference type="InterPro" id="IPR001179">
    <property type="entry name" value="PPIase_FKBP_dom"/>
</dbReference>
<dbReference type="Pfam" id="PF00254">
    <property type="entry name" value="FKBP_C"/>
    <property type="match status" value="1"/>
</dbReference>
<comment type="catalytic activity">
    <reaction evidence="1 9 10">
        <text>[protein]-peptidylproline (omega=180) = [protein]-peptidylproline (omega=0)</text>
        <dbReference type="Rhea" id="RHEA:16237"/>
        <dbReference type="Rhea" id="RHEA-COMP:10747"/>
        <dbReference type="Rhea" id="RHEA-COMP:10748"/>
        <dbReference type="ChEBI" id="CHEBI:83833"/>
        <dbReference type="ChEBI" id="CHEBI:83834"/>
        <dbReference type="EC" id="5.2.1.8"/>
    </reaction>
</comment>
<feature type="domain" description="PPIase FKBP-type" evidence="11">
    <location>
        <begin position="6"/>
        <end position="100"/>
    </location>
</feature>
<keyword evidence="13" id="KW-1185">Reference proteome</keyword>
<protein>
    <recommendedName>
        <fullName evidence="10">Peptidyl-prolyl cis-trans isomerase</fullName>
        <ecNumber evidence="10">5.2.1.8</ecNumber>
    </recommendedName>
</protein>
<dbReference type="Gene3D" id="3.10.50.40">
    <property type="match status" value="1"/>
</dbReference>
<evidence type="ECO:0000256" key="2">
    <source>
        <dbReference type="ARBA" id="ARBA00004496"/>
    </source>
</evidence>
<evidence type="ECO:0000313" key="12">
    <source>
        <dbReference type="EMBL" id="MCQ8897196.1"/>
    </source>
</evidence>
<sequence length="182" mass="19870">MNVEQGMVVTVDFELRDAQGDVIQPHGGEPIVYLQGGEHEVFPKLQEALEGKAVGEEVFIQLEPEDAFGDFDPELMRIESIENFPEELSIGMQLEEMPVEDETSPDEPANAENTGFGRVWTVTDIADGKVVLDGNHPLAGMALRYHLKVTDIRLANAEEIANGAAAQSLFSVASNPDAHKLN</sequence>
<evidence type="ECO:0000256" key="8">
    <source>
        <dbReference type="ARBA" id="ARBA00037071"/>
    </source>
</evidence>
<dbReference type="InterPro" id="IPR046357">
    <property type="entry name" value="PPIase_dom_sf"/>
</dbReference>
<dbReference type="EC" id="5.2.1.8" evidence="10"/>
<dbReference type="GO" id="GO:0016853">
    <property type="term" value="F:isomerase activity"/>
    <property type="evidence" value="ECO:0007669"/>
    <property type="project" value="UniProtKB-KW"/>
</dbReference>
<evidence type="ECO:0000256" key="9">
    <source>
        <dbReference type="PROSITE-ProRule" id="PRU00277"/>
    </source>
</evidence>
<evidence type="ECO:0000256" key="10">
    <source>
        <dbReference type="RuleBase" id="RU003915"/>
    </source>
</evidence>
<evidence type="ECO:0000259" key="11">
    <source>
        <dbReference type="PROSITE" id="PS50059"/>
    </source>
</evidence>
<dbReference type="PANTHER" id="PTHR47861:SF3">
    <property type="entry name" value="FKBP-TYPE PEPTIDYL-PROLYL CIS-TRANS ISOMERASE SLYD"/>
    <property type="match status" value="1"/>
</dbReference>
<dbReference type="RefSeq" id="WP_256764996.1">
    <property type="nucleotide sequence ID" value="NZ_JANIGO010000004.1"/>
</dbReference>
<proteinExistence type="inferred from homology"/>
<evidence type="ECO:0000256" key="4">
    <source>
        <dbReference type="ARBA" id="ARBA00022490"/>
    </source>
</evidence>
<gene>
    <name evidence="12" type="ORF">NQT62_12200</name>
</gene>
<dbReference type="SUPFAM" id="SSF54534">
    <property type="entry name" value="FKBP-like"/>
    <property type="match status" value="1"/>
</dbReference>
<dbReference type="PROSITE" id="PS50059">
    <property type="entry name" value="FKBP_PPIASE"/>
    <property type="match status" value="1"/>
</dbReference>
<comment type="subcellular location">
    <subcellularLocation>
        <location evidence="2">Cytoplasm</location>
    </subcellularLocation>
</comment>
<dbReference type="PANTHER" id="PTHR47861">
    <property type="entry name" value="FKBP-TYPE PEPTIDYL-PROLYL CIS-TRANS ISOMERASE SLYD"/>
    <property type="match status" value="1"/>
</dbReference>
<comment type="function">
    <text evidence="8">Also involved in hydrogenase metallocenter assembly, probably by participating in the nickel insertion step. This function in hydrogenase biosynthesis requires chaperone activity and the presence of the metal-binding domain, but not PPIase activity.</text>
</comment>
<comment type="caution">
    <text evidence="12">The sequence shown here is derived from an EMBL/GenBank/DDBJ whole genome shotgun (WGS) entry which is preliminary data.</text>
</comment>
<accession>A0ABT1WI43</accession>
<keyword evidence="7 9" id="KW-0413">Isomerase</keyword>
<evidence type="ECO:0000256" key="5">
    <source>
        <dbReference type="ARBA" id="ARBA00023110"/>
    </source>
</evidence>
<evidence type="ECO:0000256" key="7">
    <source>
        <dbReference type="ARBA" id="ARBA00023235"/>
    </source>
</evidence>
<evidence type="ECO:0000256" key="3">
    <source>
        <dbReference type="ARBA" id="ARBA00006577"/>
    </source>
</evidence>